<dbReference type="eggNOG" id="COG1233">
    <property type="taxonomic scope" value="Bacteria"/>
</dbReference>
<keyword evidence="2" id="KW-1185">Reference proteome</keyword>
<evidence type="ECO:0000313" key="1">
    <source>
        <dbReference type="EMBL" id="ABY25250.1"/>
    </source>
</evidence>
<dbReference type="STRING" id="288705.RSal33209_3541"/>
<dbReference type="RefSeq" id="WP_012246873.1">
    <property type="nucleotide sequence ID" value="NC_010168.1"/>
</dbReference>
<sequence length="480" mass="50823">MSRAAVVGSGPNGLAAAVTLARAGLEVKVYELSSTVGGGVRTAELTLPGFWHDVCSTGHPMALVSPFFREFELAQRIEFCNAELAFAHPLDDGRVGLAYRDLDRTIEELGRDGNAYGRFFSSMLGSMSEITDVLLNPLLPLPKSVPAAVLLGLRGAEQTFAAQARYCDDVAPALITGASAHSIARIPGVVSATAGVYLTALAHTVGWPLAKGGSQAIADAMLADLLAHGGSVELDRQIETLSELDEELILLDVSARALERIGAAAFPERYRRSLRAVRYGDGSCKLDLALSGPIPWRNPELSRAPIVHLGGTRAQMIASERAVAAGQHPERPFVLLSQPGVVDPSRAPAGRQTLWAYTHVPAGSDRDVSETILDEIERHVPGTRDLVLGSSVITAAGYEHYNPNYQGGDISAGALTLPQLLGRPVFSTKTWRTPVRGVYLCSAAAVPGPAVHGMVGWHAAVTALQDLYQLPAPELAPDSS</sequence>
<dbReference type="PANTHER" id="PTHR10668:SF105">
    <property type="entry name" value="DEHYDROGENASE-RELATED"/>
    <property type="match status" value="1"/>
</dbReference>
<dbReference type="Gene3D" id="3.50.50.60">
    <property type="entry name" value="FAD/NAD(P)-binding domain"/>
    <property type="match status" value="1"/>
</dbReference>
<accession>A9WVM9</accession>
<dbReference type="Pfam" id="PF13450">
    <property type="entry name" value="NAD_binding_8"/>
    <property type="match status" value="1"/>
</dbReference>
<dbReference type="KEGG" id="rsa:RSal33209_3541"/>
<dbReference type="EMBL" id="CP000910">
    <property type="protein sequence ID" value="ABY25250.1"/>
    <property type="molecule type" value="Genomic_DNA"/>
</dbReference>
<dbReference type="SUPFAM" id="SSF51905">
    <property type="entry name" value="FAD/NAD(P)-binding domain"/>
    <property type="match status" value="1"/>
</dbReference>
<name>A9WVM9_RENSM</name>
<organism evidence="1 2">
    <name type="scientific">Renibacterium salmoninarum (strain ATCC 33209 / DSM 20767 / JCM 11484 / NBRC 15589 / NCIMB 2235)</name>
    <dbReference type="NCBI Taxonomy" id="288705"/>
    <lineage>
        <taxon>Bacteria</taxon>
        <taxon>Bacillati</taxon>
        <taxon>Actinomycetota</taxon>
        <taxon>Actinomycetes</taxon>
        <taxon>Micrococcales</taxon>
        <taxon>Micrococcaceae</taxon>
        <taxon>Renibacterium</taxon>
    </lineage>
</organism>
<gene>
    <name evidence="1" type="ordered locus">RSal33209_3541</name>
</gene>
<protein>
    <submittedName>
        <fullName evidence="1">Phytoene dehydrogenase-like protein</fullName>
    </submittedName>
</protein>
<dbReference type="AlphaFoldDB" id="A9WVM9"/>
<dbReference type="Proteomes" id="UP000002007">
    <property type="component" value="Chromosome"/>
</dbReference>
<dbReference type="PRINTS" id="PR00419">
    <property type="entry name" value="ADXRDTASE"/>
</dbReference>
<dbReference type="PANTHER" id="PTHR10668">
    <property type="entry name" value="PHYTOENE DEHYDROGENASE"/>
    <property type="match status" value="1"/>
</dbReference>
<evidence type="ECO:0000313" key="2">
    <source>
        <dbReference type="Proteomes" id="UP000002007"/>
    </source>
</evidence>
<dbReference type="HOGENOM" id="CLU_019327_1_1_11"/>
<proteinExistence type="predicted"/>
<reference evidence="2" key="1">
    <citation type="journal article" date="2008" name="J. Bacteriol.">
        <title>Genome sequence of the fish pathogen Renibacterium salmoninarum suggests reductive evolution away from an environmental Arthrobacter ancestor.</title>
        <authorList>
            <person name="Wiens G.D."/>
            <person name="Rockey D.D."/>
            <person name="Wu Z."/>
            <person name="Chang J."/>
            <person name="Levy R."/>
            <person name="Crane S."/>
            <person name="Chen D.S."/>
            <person name="Capri G.R."/>
            <person name="Burnett J.R."/>
            <person name="Sudheesh P.S."/>
            <person name="Schipma M.J."/>
            <person name="Burd H."/>
            <person name="Bhattacharyya A."/>
            <person name="Rhodes L.D."/>
            <person name="Kaul R."/>
            <person name="Strom M.S."/>
        </authorList>
    </citation>
    <scope>NUCLEOTIDE SEQUENCE [LARGE SCALE GENOMIC DNA]</scope>
    <source>
        <strain evidence="2">ATCC 33209 / DSM 20767 / JCM 11484 / NBRC 15589 / NCIMB 2235</strain>
    </source>
</reference>
<dbReference type="InterPro" id="IPR036188">
    <property type="entry name" value="FAD/NAD-bd_sf"/>
</dbReference>